<feature type="site" description="Essential for prephenate dehydratase activity" evidence="8">
    <location>
        <position position="180"/>
    </location>
</feature>
<evidence type="ECO:0000256" key="6">
    <source>
        <dbReference type="ARBA" id="ARBA00023239"/>
    </source>
</evidence>
<dbReference type="EC" id="4.2.1.51" evidence="2"/>
<evidence type="ECO:0000313" key="12">
    <source>
        <dbReference type="Proteomes" id="UP000231480"/>
    </source>
</evidence>
<dbReference type="GO" id="GO:0005737">
    <property type="term" value="C:cytoplasm"/>
    <property type="evidence" value="ECO:0007669"/>
    <property type="project" value="TreeGrafter"/>
</dbReference>
<dbReference type="PANTHER" id="PTHR21022:SF19">
    <property type="entry name" value="PREPHENATE DEHYDRATASE-RELATED"/>
    <property type="match status" value="1"/>
</dbReference>
<accession>A0A2G9YDX3</accession>
<dbReference type="Pfam" id="PF00800">
    <property type="entry name" value="PDT"/>
    <property type="match status" value="1"/>
</dbReference>
<dbReference type="PROSITE" id="PS51171">
    <property type="entry name" value="PREPHENATE_DEHYDR_3"/>
    <property type="match status" value="1"/>
</dbReference>
<dbReference type="Gene3D" id="3.30.70.260">
    <property type="match status" value="1"/>
</dbReference>
<dbReference type="PANTHER" id="PTHR21022">
    <property type="entry name" value="PREPHENATE DEHYDRATASE P PROTEIN"/>
    <property type="match status" value="1"/>
</dbReference>
<comment type="catalytic activity">
    <reaction evidence="7">
        <text>prephenate + H(+) = 3-phenylpyruvate + CO2 + H2O</text>
        <dbReference type="Rhea" id="RHEA:21648"/>
        <dbReference type="ChEBI" id="CHEBI:15377"/>
        <dbReference type="ChEBI" id="CHEBI:15378"/>
        <dbReference type="ChEBI" id="CHEBI:16526"/>
        <dbReference type="ChEBI" id="CHEBI:18005"/>
        <dbReference type="ChEBI" id="CHEBI:29934"/>
        <dbReference type="EC" id="4.2.1.51"/>
    </reaction>
</comment>
<keyword evidence="4" id="KW-0057">Aromatic amino acid biosynthesis</keyword>
<sequence length="288" mass="32003">MSEKAGYLGPDNVTFGYAAAEKHFKGQNIEFVPYDSHYQICEAVGKGQVEYGIVAIENVLDGPVTETIHAVEHIFRKYGIHIFAEIELPIELFYLSKISEGGHPAKVLSHAVALRQCQEFVASLQDQGIVVEIRNSTGEAAKEASVNPEYTVIASSKAESVYGLKRLIDKSVTDNDYNFTRFWVLGKHLANKTGQDKTCILINLDQAVSGVLCKALQCFSNHNINLLIIFPNPIKGRKWEYTFLLEFAGHIFDQEMEKAYEELNKNGLCPGGPLVLGSYPSAERKEGE</sequence>
<proteinExistence type="predicted"/>
<dbReference type="InterPro" id="IPR008242">
    <property type="entry name" value="Chor_mutase/pphenate_deHydtase"/>
</dbReference>
<dbReference type="GO" id="GO:0004664">
    <property type="term" value="F:prephenate dehydratase activity"/>
    <property type="evidence" value="ECO:0007669"/>
    <property type="project" value="UniProtKB-EC"/>
</dbReference>
<name>A0A2G9YDX3_9BACT</name>
<comment type="pathway">
    <text evidence="1">Amino-acid biosynthesis; L-phenylalanine biosynthesis; phenylpyruvate from prephenate: step 1/1.</text>
</comment>
<dbReference type="InterPro" id="IPR002912">
    <property type="entry name" value="ACT_dom"/>
</dbReference>
<keyword evidence="6" id="KW-0456">Lyase</keyword>
<keyword evidence="3" id="KW-0028">Amino-acid biosynthesis</keyword>
<dbReference type="GO" id="GO:0009094">
    <property type="term" value="P:L-phenylalanine biosynthetic process"/>
    <property type="evidence" value="ECO:0007669"/>
    <property type="project" value="UniProtKB-UniPathway"/>
</dbReference>
<dbReference type="UniPathway" id="UPA00121">
    <property type="reaction ID" value="UER00345"/>
</dbReference>
<dbReference type="PIRSF" id="PIRSF001500">
    <property type="entry name" value="Chor_mut_pdt_Ppr"/>
    <property type="match status" value="1"/>
</dbReference>
<evidence type="ECO:0000313" key="11">
    <source>
        <dbReference type="EMBL" id="PIP16933.1"/>
    </source>
</evidence>
<evidence type="ECO:0000256" key="4">
    <source>
        <dbReference type="ARBA" id="ARBA00023141"/>
    </source>
</evidence>
<organism evidence="11 12">
    <name type="scientific">Candidatus Portnoybacteria bacterium CG23_combo_of_CG06-09_8_20_14_all_37_13</name>
    <dbReference type="NCBI Taxonomy" id="1974819"/>
    <lineage>
        <taxon>Bacteria</taxon>
        <taxon>Candidatus Portnoyibacteriota</taxon>
    </lineage>
</organism>
<reference evidence="11 12" key="1">
    <citation type="submission" date="2017-09" db="EMBL/GenBank/DDBJ databases">
        <title>Depth-based differentiation of microbial function through sediment-hosted aquifers and enrichment of novel symbionts in the deep terrestrial subsurface.</title>
        <authorList>
            <person name="Probst A.J."/>
            <person name="Ladd B."/>
            <person name="Jarett J.K."/>
            <person name="Geller-Mcgrath D.E."/>
            <person name="Sieber C.M."/>
            <person name="Emerson J.B."/>
            <person name="Anantharaman K."/>
            <person name="Thomas B.C."/>
            <person name="Malmstrom R."/>
            <person name="Stieglmeier M."/>
            <person name="Klingl A."/>
            <person name="Woyke T."/>
            <person name="Ryan C.M."/>
            <person name="Banfield J.F."/>
        </authorList>
    </citation>
    <scope>NUCLEOTIDE SEQUENCE [LARGE SCALE GENOMIC DNA]</scope>
    <source>
        <strain evidence="11">CG23_combo_of_CG06-09_8_20_14_all_37_13</strain>
    </source>
</reference>
<evidence type="ECO:0000256" key="8">
    <source>
        <dbReference type="PIRSR" id="PIRSR001500-2"/>
    </source>
</evidence>
<dbReference type="EMBL" id="PCRH01000059">
    <property type="protein sequence ID" value="PIP16933.1"/>
    <property type="molecule type" value="Genomic_DNA"/>
</dbReference>
<dbReference type="InterPro" id="IPR001086">
    <property type="entry name" value="Preph_deHydtase"/>
</dbReference>
<evidence type="ECO:0000256" key="2">
    <source>
        <dbReference type="ARBA" id="ARBA00013147"/>
    </source>
</evidence>
<evidence type="ECO:0000259" key="9">
    <source>
        <dbReference type="PROSITE" id="PS51171"/>
    </source>
</evidence>
<evidence type="ECO:0000259" key="10">
    <source>
        <dbReference type="PROSITE" id="PS51671"/>
    </source>
</evidence>
<dbReference type="Gene3D" id="3.40.190.10">
    <property type="entry name" value="Periplasmic binding protein-like II"/>
    <property type="match status" value="2"/>
</dbReference>
<evidence type="ECO:0000256" key="1">
    <source>
        <dbReference type="ARBA" id="ARBA00004741"/>
    </source>
</evidence>
<evidence type="ECO:0000256" key="3">
    <source>
        <dbReference type="ARBA" id="ARBA00022605"/>
    </source>
</evidence>
<evidence type="ECO:0000256" key="7">
    <source>
        <dbReference type="ARBA" id="ARBA00047848"/>
    </source>
</evidence>
<dbReference type="AlphaFoldDB" id="A0A2G9YDX3"/>
<keyword evidence="5" id="KW-0584">Phenylalanine biosynthesis</keyword>
<dbReference type="CDD" id="cd04905">
    <property type="entry name" value="ACT_CM-PDT"/>
    <property type="match status" value="1"/>
</dbReference>
<feature type="domain" description="Prephenate dehydratase" evidence="9">
    <location>
        <begin position="4"/>
        <end position="187"/>
    </location>
</feature>
<dbReference type="InterPro" id="IPR045865">
    <property type="entry name" value="ACT-like_dom_sf"/>
</dbReference>
<dbReference type="SUPFAM" id="SSF53850">
    <property type="entry name" value="Periplasmic binding protein-like II"/>
    <property type="match status" value="1"/>
</dbReference>
<comment type="caution">
    <text evidence="11">The sequence shown here is derived from an EMBL/GenBank/DDBJ whole genome shotgun (WGS) entry which is preliminary data.</text>
</comment>
<protein>
    <recommendedName>
        <fullName evidence="2">prephenate dehydratase</fullName>
        <ecNumber evidence="2">4.2.1.51</ecNumber>
    </recommendedName>
</protein>
<dbReference type="SUPFAM" id="SSF55021">
    <property type="entry name" value="ACT-like"/>
    <property type="match status" value="1"/>
</dbReference>
<evidence type="ECO:0000256" key="5">
    <source>
        <dbReference type="ARBA" id="ARBA00023222"/>
    </source>
</evidence>
<dbReference type="PROSITE" id="PS51671">
    <property type="entry name" value="ACT"/>
    <property type="match status" value="1"/>
</dbReference>
<gene>
    <name evidence="11" type="ORF">COX44_02660</name>
</gene>
<feature type="domain" description="ACT" evidence="10">
    <location>
        <begin position="200"/>
        <end position="278"/>
    </location>
</feature>
<dbReference type="Proteomes" id="UP000231480">
    <property type="component" value="Unassembled WGS sequence"/>
</dbReference>